<evidence type="ECO:0000256" key="13">
    <source>
        <dbReference type="ARBA" id="ARBA00039806"/>
    </source>
</evidence>
<evidence type="ECO:0000259" key="15">
    <source>
        <dbReference type="PROSITE" id="PS50255"/>
    </source>
</evidence>
<protein>
    <recommendedName>
        <fullName evidence="13">Cytochrome b5</fullName>
    </recommendedName>
</protein>
<evidence type="ECO:0000256" key="11">
    <source>
        <dbReference type="ARBA" id="ARBA00037877"/>
    </source>
</evidence>
<evidence type="ECO:0000256" key="12">
    <source>
        <dbReference type="ARBA" id="ARBA00038168"/>
    </source>
</evidence>
<dbReference type="InterPro" id="IPR018506">
    <property type="entry name" value="Cyt_B5_heme-BS"/>
</dbReference>
<dbReference type="PANTHER" id="PTHR19359">
    <property type="entry name" value="CYTOCHROME B5"/>
    <property type="match status" value="1"/>
</dbReference>
<evidence type="ECO:0000256" key="10">
    <source>
        <dbReference type="ARBA" id="ARBA00023136"/>
    </source>
</evidence>
<dbReference type="Gene3D" id="3.10.120.10">
    <property type="entry name" value="Cytochrome b5-like heme/steroid binding domain"/>
    <property type="match status" value="2"/>
</dbReference>
<keyword evidence="8" id="KW-0249">Electron transport</keyword>
<dbReference type="FunFam" id="3.10.120.10:FF:000002">
    <property type="entry name" value="Cytochrome b5 type B"/>
    <property type="match status" value="1"/>
</dbReference>
<evidence type="ECO:0000256" key="9">
    <source>
        <dbReference type="ARBA" id="ARBA00023004"/>
    </source>
</evidence>
<keyword evidence="2" id="KW-0813">Transport</keyword>
<organism evidence="16 17">
    <name type="scientific">Steinernema glaseri</name>
    <dbReference type="NCBI Taxonomy" id="37863"/>
    <lineage>
        <taxon>Eukaryota</taxon>
        <taxon>Metazoa</taxon>
        <taxon>Ecdysozoa</taxon>
        <taxon>Nematoda</taxon>
        <taxon>Chromadorea</taxon>
        <taxon>Rhabditida</taxon>
        <taxon>Tylenchina</taxon>
        <taxon>Panagrolaimomorpha</taxon>
        <taxon>Strongyloidoidea</taxon>
        <taxon>Steinernematidae</taxon>
        <taxon>Steinernema</taxon>
    </lineage>
</organism>
<evidence type="ECO:0000256" key="7">
    <source>
        <dbReference type="ARBA" id="ARBA00022848"/>
    </source>
</evidence>
<dbReference type="GO" id="GO:0005789">
    <property type="term" value="C:endoplasmic reticulum membrane"/>
    <property type="evidence" value="ECO:0007669"/>
    <property type="project" value="UniProtKB-SubCell"/>
</dbReference>
<dbReference type="SMART" id="SM01117">
    <property type="entry name" value="Cyt-b5"/>
    <property type="match status" value="2"/>
</dbReference>
<dbReference type="WBParaSite" id="L893_g29414.t1">
    <property type="protein sequence ID" value="L893_g29414.t1"/>
    <property type="gene ID" value="L893_g29414"/>
</dbReference>
<evidence type="ECO:0000256" key="3">
    <source>
        <dbReference type="ARBA" id="ARBA00022617"/>
    </source>
</evidence>
<dbReference type="Pfam" id="PF00173">
    <property type="entry name" value="Cyt-b5"/>
    <property type="match status" value="2"/>
</dbReference>
<dbReference type="InterPro" id="IPR001199">
    <property type="entry name" value="Cyt_B5-like_heme/steroid-bd"/>
</dbReference>
<feature type="domain" description="Cytochrome b5 heme-binding" evidence="15">
    <location>
        <begin position="54"/>
        <end position="130"/>
    </location>
</feature>
<dbReference type="PANTHER" id="PTHR19359:SF150">
    <property type="entry name" value="CYTOCHROME B5"/>
    <property type="match status" value="1"/>
</dbReference>
<keyword evidence="5 14" id="KW-0479">Metal-binding</keyword>
<keyword evidence="14" id="KW-1133">Transmembrane helix</keyword>
<evidence type="ECO:0000256" key="1">
    <source>
        <dbReference type="ARBA" id="ARBA00004131"/>
    </source>
</evidence>
<keyword evidence="10 14" id="KW-0472">Membrane</keyword>
<evidence type="ECO:0000313" key="16">
    <source>
        <dbReference type="Proteomes" id="UP000095287"/>
    </source>
</evidence>
<evidence type="ECO:0000256" key="6">
    <source>
        <dbReference type="ARBA" id="ARBA00022824"/>
    </source>
</evidence>
<keyword evidence="6" id="KW-0256">Endoplasmic reticulum</keyword>
<dbReference type="PROSITE" id="PS50255">
    <property type="entry name" value="CYTOCHROME_B5_2"/>
    <property type="match status" value="2"/>
</dbReference>
<keyword evidence="4 14" id="KW-0812">Transmembrane</keyword>
<comment type="similarity">
    <text evidence="12 14">Belongs to the cytochrome b5 family.</text>
</comment>
<keyword evidence="9 14" id="KW-0408">Iron</keyword>
<evidence type="ECO:0000256" key="8">
    <source>
        <dbReference type="ARBA" id="ARBA00022982"/>
    </source>
</evidence>
<evidence type="ECO:0000256" key="2">
    <source>
        <dbReference type="ARBA" id="ARBA00022448"/>
    </source>
</evidence>
<comment type="subcellular location">
    <subcellularLocation>
        <location evidence="1">Endoplasmic reticulum membrane</location>
        <topology evidence="1">Single-pass membrane protein</topology>
        <orientation evidence="1">Cytoplasmic side</orientation>
    </subcellularLocation>
    <subcellularLocation>
        <location evidence="11">Microsome membrane</location>
        <topology evidence="11">Single-pass membrane protein</topology>
        <orientation evidence="11">Cytoplasmic side</orientation>
    </subcellularLocation>
</comment>
<dbReference type="PROSITE" id="PS00191">
    <property type="entry name" value="CYTOCHROME_B5_1"/>
    <property type="match status" value="1"/>
</dbReference>
<feature type="domain" description="Cytochrome b5 heme-binding" evidence="15">
    <location>
        <begin position="7"/>
        <end position="41"/>
    </location>
</feature>
<evidence type="ECO:0000256" key="5">
    <source>
        <dbReference type="ARBA" id="ARBA00022723"/>
    </source>
</evidence>
<dbReference type="InterPro" id="IPR036400">
    <property type="entry name" value="Cyt_B5-like_heme/steroid_sf"/>
</dbReference>
<sequence length="183" mass="21455">MQKERPTRQFTRQEVAEHNTTGTAWTIIKNKVYDVTTFLEEVRFREVMEKERPTRQFTRQEVAEHNTTGTAWTIIKNKVYDVTTFLEEHPGGLEILLEQAGQDGTEAFQDVGHSGDARAKRDTFFIGDIVESERTKYMDDNVNWDPKSPEYYNFHDQKTAVDYVIYIFFVVLLIAAGYFFLFM</sequence>
<dbReference type="SUPFAM" id="SSF55856">
    <property type="entry name" value="Cytochrome b5-like heme/steroid binding domain"/>
    <property type="match status" value="2"/>
</dbReference>
<evidence type="ECO:0000256" key="14">
    <source>
        <dbReference type="RuleBase" id="RU362121"/>
    </source>
</evidence>
<keyword evidence="16" id="KW-1185">Reference proteome</keyword>
<keyword evidence="3 14" id="KW-0349">Heme</keyword>
<dbReference type="GO" id="GO:0020037">
    <property type="term" value="F:heme binding"/>
    <property type="evidence" value="ECO:0007669"/>
    <property type="project" value="UniProtKB-UniRule"/>
</dbReference>
<evidence type="ECO:0000256" key="4">
    <source>
        <dbReference type="ARBA" id="ARBA00022692"/>
    </source>
</evidence>
<dbReference type="AlphaFoldDB" id="A0A1I7ZS90"/>
<dbReference type="InterPro" id="IPR050668">
    <property type="entry name" value="Cytochrome_b5"/>
</dbReference>
<feature type="transmembrane region" description="Helical" evidence="14">
    <location>
        <begin position="163"/>
        <end position="181"/>
    </location>
</feature>
<dbReference type="Proteomes" id="UP000095287">
    <property type="component" value="Unplaced"/>
</dbReference>
<keyword evidence="7" id="KW-0492">Microsome</keyword>
<reference evidence="17" key="1">
    <citation type="submission" date="2016-11" db="UniProtKB">
        <authorList>
            <consortium name="WormBaseParasite"/>
        </authorList>
    </citation>
    <scope>IDENTIFICATION</scope>
</reference>
<proteinExistence type="inferred from homology"/>
<dbReference type="PRINTS" id="PR00363">
    <property type="entry name" value="CYTOCHROMEB5"/>
</dbReference>
<dbReference type="GO" id="GO:0046872">
    <property type="term" value="F:metal ion binding"/>
    <property type="evidence" value="ECO:0007669"/>
    <property type="project" value="UniProtKB-UniRule"/>
</dbReference>
<evidence type="ECO:0000313" key="17">
    <source>
        <dbReference type="WBParaSite" id="L893_g29414.t1"/>
    </source>
</evidence>
<accession>A0A1I7ZS90</accession>
<name>A0A1I7ZS90_9BILA</name>